<evidence type="ECO:0000313" key="6">
    <source>
        <dbReference type="Proteomes" id="UP000054691"/>
    </source>
</evidence>
<dbReference type="InterPro" id="IPR001789">
    <property type="entry name" value="Sig_transdc_resp-reg_receiver"/>
</dbReference>
<evidence type="ECO:0000259" key="3">
    <source>
        <dbReference type="PROSITE" id="PS50110"/>
    </source>
</evidence>
<dbReference type="Proteomes" id="UP000254476">
    <property type="component" value="Unassembled WGS sequence"/>
</dbReference>
<dbReference type="Gene3D" id="3.40.50.2300">
    <property type="match status" value="1"/>
</dbReference>
<name>A0A378JEK9_9GAMM</name>
<dbReference type="Proteomes" id="UP000054691">
    <property type="component" value="Unassembled WGS sequence"/>
</dbReference>
<organism evidence="5 7">
    <name type="scientific">Legionella gratiana</name>
    <dbReference type="NCBI Taxonomy" id="45066"/>
    <lineage>
        <taxon>Bacteria</taxon>
        <taxon>Pseudomonadati</taxon>
        <taxon>Pseudomonadota</taxon>
        <taxon>Gammaproteobacteria</taxon>
        <taxon>Legionellales</taxon>
        <taxon>Legionellaceae</taxon>
        <taxon>Legionella</taxon>
    </lineage>
</organism>
<dbReference type="AlphaFoldDB" id="A0A378JEK9"/>
<proteinExistence type="predicted"/>
<feature type="modified residue" description="4-aspartylphosphate" evidence="2">
    <location>
        <position position="34"/>
    </location>
</feature>
<accession>A0A378JEK9</accession>
<feature type="domain" description="Response regulatory" evidence="3">
    <location>
        <begin position="1"/>
        <end position="100"/>
    </location>
</feature>
<gene>
    <name evidence="5" type="primary">divK</name>
    <name evidence="4" type="ORF">Lgra_1520</name>
    <name evidence="5" type="ORF">NCTC12388_03096</name>
</gene>
<dbReference type="OrthoDB" id="5634458at2"/>
<evidence type="ECO:0000256" key="2">
    <source>
        <dbReference type="PROSITE-ProRule" id="PRU00169"/>
    </source>
</evidence>
<dbReference type="EMBL" id="UGOB01000001">
    <property type="protein sequence ID" value="STX46334.1"/>
    <property type="molecule type" value="Genomic_DNA"/>
</dbReference>
<dbReference type="Pfam" id="PF00072">
    <property type="entry name" value="Response_reg"/>
    <property type="match status" value="1"/>
</dbReference>
<dbReference type="PANTHER" id="PTHR44591">
    <property type="entry name" value="STRESS RESPONSE REGULATOR PROTEIN 1"/>
    <property type="match status" value="1"/>
</dbReference>
<evidence type="ECO:0000313" key="7">
    <source>
        <dbReference type="Proteomes" id="UP000254476"/>
    </source>
</evidence>
<dbReference type="STRING" id="45066.Lgra_1520"/>
<dbReference type="InterPro" id="IPR050595">
    <property type="entry name" value="Bact_response_regulator"/>
</dbReference>
<sequence>MVIEMFGHTIYIEHNGPDGIQKAQAIKPNLILCDIGLPGMNGYQVAETLKSDKNLSATYLIALSGYAQPNDIENSHLAGFDYHLAKPPDLAKLKQILEEI</sequence>
<evidence type="ECO:0000256" key="1">
    <source>
        <dbReference type="ARBA" id="ARBA00022553"/>
    </source>
</evidence>
<dbReference type="PROSITE" id="PS50110">
    <property type="entry name" value="RESPONSE_REGULATORY"/>
    <property type="match status" value="1"/>
</dbReference>
<keyword evidence="6" id="KW-1185">Reference proteome</keyword>
<dbReference type="PANTHER" id="PTHR44591:SF3">
    <property type="entry name" value="RESPONSE REGULATORY DOMAIN-CONTAINING PROTEIN"/>
    <property type="match status" value="1"/>
</dbReference>
<evidence type="ECO:0000313" key="4">
    <source>
        <dbReference type="EMBL" id="KTD12062.1"/>
    </source>
</evidence>
<reference evidence="4 6" key="1">
    <citation type="submission" date="2015-11" db="EMBL/GenBank/DDBJ databases">
        <title>Genomic analysis of 38 Legionella species identifies large and diverse effector repertoires.</title>
        <authorList>
            <person name="Burstein D."/>
            <person name="Amaro F."/>
            <person name="Zusman T."/>
            <person name="Lifshitz Z."/>
            <person name="Cohen O."/>
            <person name="Gilbert J.A."/>
            <person name="Pupko T."/>
            <person name="Shuman H.A."/>
            <person name="Segal G."/>
        </authorList>
    </citation>
    <scope>NUCLEOTIDE SEQUENCE [LARGE SCALE GENOMIC DNA]</scope>
    <source>
        <strain evidence="4 6">Lyon 8420412</strain>
    </source>
</reference>
<dbReference type="SMART" id="SM00448">
    <property type="entry name" value="REC"/>
    <property type="match status" value="1"/>
</dbReference>
<dbReference type="SUPFAM" id="SSF52172">
    <property type="entry name" value="CheY-like"/>
    <property type="match status" value="1"/>
</dbReference>
<evidence type="ECO:0000313" key="5">
    <source>
        <dbReference type="EMBL" id="STX46334.1"/>
    </source>
</evidence>
<dbReference type="InterPro" id="IPR011006">
    <property type="entry name" value="CheY-like_superfamily"/>
</dbReference>
<dbReference type="EMBL" id="LNYE01000020">
    <property type="protein sequence ID" value="KTD12062.1"/>
    <property type="molecule type" value="Genomic_DNA"/>
</dbReference>
<reference evidence="5 7" key="2">
    <citation type="submission" date="2018-06" db="EMBL/GenBank/DDBJ databases">
        <authorList>
            <consortium name="Pathogen Informatics"/>
            <person name="Doyle S."/>
        </authorList>
    </citation>
    <scope>NUCLEOTIDE SEQUENCE [LARGE SCALE GENOMIC DNA]</scope>
    <source>
        <strain evidence="5 7">NCTC12388</strain>
    </source>
</reference>
<keyword evidence="1 2" id="KW-0597">Phosphoprotein</keyword>
<protein>
    <submittedName>
        <fullName evidence="4 5">Polar-differentiation response regulator DivK</fullName>
    </submittedName>
</protein>
<dbReference type="GO" id="GO:0000160">
    <property type="term" value="P:phosphorelay signal transduction system"/>
    <property type="evidence" value="ECO:0007669"/>
    <property type="project" value="InterPro"/>
</dbReference>